<dbReference type="PROSITE" id="PS00028">
    <property type="entry name" value="ZINC_FINGER_C2H2_1"/>
    <property type="match status" value="4"/>
</dbReference>
<comment type="caution">
    <text evidence="9">The sequence shown here is derived from an EMBL/GenBank/DDBJ whole genome shotgun (WGS) entry which is preliminary data.</text>
</comment>
<gene>
    <name evidence="9" type="ORF">LSH36_62g05022</name>
</gene>
<feature type="region of interest" description="Disordered" evidence="7">
    <location>
        <begin position="105"/>
        <end position="127"/>
    </location>
</feature>
<keyword evidence="10" id="KW-1185">Reference proteome</keyword>
<feature type="region of interest" description="Disordered" evidence="7">
    <location>
        <begin position="199"/>
        <end position="230"/>
    </location>
</feature>
<reference evidence="9" key="1">
    <citation type="journal article" date="2023" name="Mol. Biol. Evol.">
        <title>Third-Generation Sequencing Reveals the Adaptive Role of the Epigenome in Three Deep-Sea Polychaetes.</title>
        <authorList>
            <person name="Perez M."/>
            <person name="Aroh O."/>
            <person name="Sun Y."/>
            <person name="Lan Y."/>
            <person name="Juniper S.K."/>
            <person name="Young C.R."/>
            <person name="Angers B."/>
            <person name="Qian P.Y."/>
        </authorList>
    </citation>
    <scope>NUCLEOTIDE SEQUENCE</scope>
    <source>
        <strain evidence="9">P08H-3</strain>
    </source>
</reference>
<evidence type="ECO:0000256" key="2">
    <source>
        <dbReference type="ARBA" id="ARBA00022737"/>
    </source>
</evidence>
<proteinExistence type="predicted"/>
<dbReference type="GO" id="GO:0008270">
    <property type="term" value="F:zinc ion binding"/>
    <property type="evidence" value="ECO:0007669"/>
    <property type="project" value="UniProtKB-KW"/>
</dbReference>
<dbReference type="InterPro" id="IPR050527">
    <property type="entry name" value="Snail/Krueppel_Znf"/>
</dbReference>
<sequence>MAVYSLIQTHNYFDLTLPRAVVDVCNIIRHGETGVFHFLESPGFESPDRELSSVFNQELRTRTRLLVKKLPDGSWNLTNIDSKTNNDDMTKNVYIIENSKKNRLKNDSANISKQPHKSGSTESSSTVKGDKLISLNIDTVVNKVEEDDLGVHDHDYTGGEGDTSRQTDSDGEDSVDDKMQTITFDEDKKIIIVKSGELNDGRGFNQKEPEKSDNTSYQHPVPKSRSDIDNPSCAYCGTKTKDAFNMIKHMKKKHDQEENLDEEIEKLKPLASEKCRLCDRVFLNRKTLKEHMLNIHQEFKAIQCPHCDKKYRTPYHMKMHIKHVHLRKPKSFACDHCTRRFDTKKVLQTHILYHHSNIERVHKCELCDYKYAFPKQYYEHRTRVHGPKKEVCPFCGYKCATKWYMNKHMVICCKNKYAGNERVQKVVTTTVNTHQLCPDSLSAENQIVYHSSDDTLVELDQREITVPEVSDTMVDLPSVWDVQPPVENIAMDTVILNNDELVQEQVIVVKQEESCQQFTIMGPDGTQHIVQLVYPDS</sequence>
<dbReference type="Proteomes" id="UP001208570">
    <property type="component" value="Unassembled WGS sequence"/>
</dbReference>
<dbReference type="GO" id="GO:0000978">
    <property type="term" value="F:RNA polymerase II cis-regulatory region sequence-specific DNA binding"/>
    <property type="evidence" value="ECO:0007669"/>
    <property type="project" value="TreeGrafter"/>
</dbReference>
<feature type="compositionally biased region" description="Basic and acidic residues" evidence="7">
    <location>
        <begin position="149"/>
        <end position="168"/>
    </location>
</feature>
<feature type="domain" description="C2H2-type" evidence="8">
    <location>
        <begin position="273"/>
        <end position="301"/>
    </location>
</feature>
<dbReference type="SMART" id="SM00355">
    <property type="entry name" value="ZnF_C2H2"/>
    <property type="match status" value="6"/>
</dbReference>
<dbReference type="Pfam" id="PF13894">
    <property type="entry name" value="zf-C2H2_4"/>
    <property type="match status" value="1"/>
</dbReference>
<name>A0AAD9NDR3_9ANNE</name>
<evidence type="ECO:0000256" key="7">
    <source>
        <dbReference type="SAM" id="MobiDB-lite"/>
    </source>
</evidence>
<feature type="compositionally biased region" description="Basic and acidic residues" evidence="7">
    <location>
        <begin position="199"/>
        <end position="213"/>
    </location>
</feature>
<protein>
    <recommendedName>
        <fullName evidence="8">C2H2-type domain-containing protein</fullName>
    </recommendedName>
</protein>
<evidence type="ECO:0000259" key="8">
    <source>
        <dbReference type="PROSITE" id="PS50157"/>
    </source>
</evidence>
<evidence type="ECO:0000256" key="4">
    <source>
        <dbReference type="ARBA" id="ARBA00022833"/>
    </source>
</evidence>
<feature type="region of interest" description="Disordered" evidence="7">
    <location>
        <begin position="146"/>
        <end position="176"/>
    </location>
</feature>
<evidence type="ECO:0000256" key="6">
    <source>
        <dbReference type="PROSITE-ProRule" id="PRU00042"/>
    </source>
</evidence>
<evidence type="ECO:0000313" key="9">
    <source>
        <dbReference type="EMBL" id="KAK2164546.1"/>
    </source>
</evidence>
<dbReference type="SUPFAM" id="SSF57667">
    <property type="entry name" value="beta-beta-alpha zinc fingers"/>
    <property type="match status" value="3"/>
</dbReference>
<keyword evidence="2" id="KW-0677">Repeat</keyword>
<evidence type="ECO:0000313" key="10">
    <source>
        <dbReference type="Proteomes" id="UP001208570"/>
    </source>
</evidence>
<keyword evidence="5" id="KW-0539">Nucleus</keyword>
<dbReference type="PANTHER" id="PTHR24388:SF100">
    <property type="entry name" value="ZINC FINGER PROTEIN 423"/>
    <property type="match status" value="1"/>
</dbReference>
<dbReference type="Gene3D" id="3.30.160.60">
    <property type="entry name" value="Classic Zinc Finger"/>
    <property type="match status" value="3"/>
</dbReference>
<dbReference type="AlphaFoldDB" id="A0AAD9NDR3"/>
<feature type="domain" description="C2H2-type" evidence="8">
    <location>
        <begin position="302"/>
        <end position="330"/>
    </location>
</feature>
<keyword evidence="3 6" id="KW-0863">Zinc-finger</keyword>
<keyword evidence="1" id="KW-0479">Metal-binding</keyword>
<evidence type="ECO:0000256" key="5">
    <source>
        <dbReference type="ARBA" id="ARBA00023242"/>
    </source>
</evidence>
<dbReference type="EMBL" id="JAODUP010000062">
    <property type="protein sequence ID" value="KAK2164546.1"/>
    <property type="molecule type" value="Genomic_DNA"/>
</dbReference>
<dbReference type="PANTHER" id="PTHR24388">
    <property type="entry name" value="ZINC FINGER PROTEIN"/>
    <property type="match status" value="1"/>
</dbReference>
<feature type="domain" description="C2H2-type" evidence="8">
    <location>
        <begin position="332"/>
        <end position="360"/>
    </location>
</feature>
<dbReference type="InterPro" id="IPR036236">
    <property type="entry name" value="Znf_C2H2_sf"/>
</dbReference>
<dbReference type="InterPro" id="IPR013087">
    <property type="entry name" value="Znf_C2H2_type"/>
</dbReference>
<dbReference type="GO" id="GO:0000981">
    <property type="term" value="F:DNA-binding transcription factor activity, RNA polymerase II-specific"/>
    <property type="evidence" value="ECO:0007669"/>
    <property type="project" value="TreeGrafter"/>
</dbReference>
<organism evidence="9 10">
    <name type="scientific">Paralvinella palmiformis</name>
    <dbReference type="NCBI Taxonomy" id="53620"/>
    <lineage>
        <taxon>Eukaryota</taxon>
        <taxon>Metazoa</taxon>
        <taxon>Spiralia</taxon>
        <taxon>Lophotrochozoa</taxon>
        <taxon>Annelida</taxon>
        <taxon>Polychaeta</taxon>
        <taxon>Sedentaria</taxon>
        <taxon>Canalipalpata</taxon>
        <taxon>Terebellida</taxon>
        <taxon>Terebelliformia</taxon>
        <taxon>Alvinellidae</taxon>
        <taxon>Paralvinella</taxon>
    </lineage>
</organism>
<evidence type="ECO:0000256" key="1">
    <source>
        <dbReference type="ARBA" id="ARBA00022723"/>
    </source>
</evidence>
<accession>A0AAD9NDR3</accession>
<evidence type="ECO:0000256" key="3">
    <source>
        <dbReference type="ARBA" id="ARBA00022771"/>
    </source>
</evidence>
<dbReference type="PROSITE" id="PS50157">
    <property type="entry name" value="ZINC_FINGER_C2H2_2"/>
    <property type="match status" value="3"/>
</dbReference>
<feature type="compositionally biased region" description="Polar residues" evidence="7">
    <location>
        <begin position="107"/>
        <end position="127"/>
    </location>
</feature>
<keyword evidence="4" id="KW-0862">Zinc</keyword>
<dbReference type="Pfam" id="PF00096">
    <property type="entry name" value="zf-C2H2"/>
    <property type="match status" value="1"/>
</dbReference>